<feature type="transmembrane region" description="Helical" evidence="10">
    <location>
        <begin position="168"/>
        <end position="189"/>
    </location>
</feature>
<dbReference type="PANTHER" id="PTHR45651:SF68">
    <property type="entry name" value="ION TRANSPORT DOMAIN-CONTAINING PROTEIN"/>
    <property type="match status" value="1"/>
</dbReference>
<dbReference type="Gene3D" id="2.60.120.10">
    <property type="entry name" value="Jelly Rolls"/>
    <property type="match status" value="1"/>
</dbReference>
<keyword evidence="3" id="KW-0813">Transport</keyword>
<dbReference type="EMBL" id="RDQH01000331">
    <property type="protein sequence ID" value="RXH99085.1"/>
    <property type="molecule type" value="Genomic_DNA"/>
</dbReference>
<dbReference type="InterPro" id="IPR018490">
    <property type="entry name" value="cNMP-bd_dom_sf"/>
</dbReference>
<organism evidence="12 13">
    <name type="scientific">Malus domestica</name>
    <name type="common">Apple</name>
    <name type="synonym">Pyrus malus</name>
    <dbReference type="NCBI Taxonomy" id="3750"/>
    <lineage>
        <taxon>Eukaryota</taxon>
        <taxon>Viridiplantae</taxon>
        <taxon>Streptophyta</taxon>
        <taxon>Embryophyta</taxon>
        <taxon>Tracheophyta</taxon>
        <taxon>Spermatophyta</taxon>
        <taxon>Magnoliopsida</taxon>
        <taxon>eudicotyledons</taxon>
        <taxon>Gunneridae</taxon>
        <taxon>Pentapetalae</taxon>
        <taxon>rosids</taxon>
        <taxon>fabids</taxon>
        <taxon>Rosales</taxon>
        <taxon>Rosaceae</taxon>
        <taxon>Amygdaloideae</taxon>
        <taxon>Maleae</taxon>
        <taxon>Malus</taxon>
    </lineage>
</organism>
<dbReference type="GO" id="GO:0005216">
    <property type="term" value="F:monoatomic ion channel activity"/>
    <property type="evidence" value="ECO:0007669"/>
    <property type="project" value="InterPro"/>
</dbReference>
<proteinExistence type="inferred from homology"/>
<dbReference type="InterPro" id="IPR005821">
    <property type="entry name" value="Ion_trans_dom"/>
</dbReference>
<evidence type="ECO:0000313" key="13">
    <source>
        <dbReference type="Proteomes" id="UP000290289"/>
    </source>
</evidence>
<evidence type="ECO:0000256" key="8">
    <source>
        <dbReference type="ARBA" id="ARBA00023286"/>
    </source>
</evidence>
<dbReference type="Pfam" id="PF00520">
    <property type="entry name" value="Ion_trans"/>
    <property type="match status" value="1"/>
</dbReference>
<keyword evidence="6" id="KW-0406">Ion transport</keyword>
<feature type="transmembrane region" description="Helical" evidence="10">
    <location>
        <begin position="85"/>
        <end position="107"/>
    </location>
</feature>
<dbReference type="SUPFAM" id="SSF81324">
    <property type="entry name" value="Voltage-gated potassium channels"/>
    <property type="match status" value="1"/>
</dbReference>
<dbReference type="AlphaFoldDB" id="A0A498JV87"/>
<protein>
    <recommendedName>
        <fullName evidence="11">Cyclic nucleotide-binding domain-containing protein</fullName>
    </recommendedName>
</protein>
<dbReference type="SMART" id="SM00100">
    <property type="entry name" value="cNMP"/>
    <property type="match status" value="1"/>
</dbReference>
<evidence type="ECO:0000256" key="4">
    <source>
        <dbReference type="ARBA" id="ARBA00022692"/>
    </source>
</evidence>
<feature type="domain" description="Cyclic nucleotide-binding" evidence="11">
    <location>
        <begin position="435"/>
        <end position="506"/>
    </location>
</feature>
<evidence type="ECO:0000256" key="9">
    <source>
        <dbReference type="ARBA" id="ARBA00023303"/>
    </source>
</evidence>
<keyword evidence="8" id="KW-1071">Ligand-gated ion channel</keyword>
<dbReference type="InterPro" id="IPR000595">
    <property type="entry name" value="cNMP-bd_dom"/>
</dbReference>
<evidence type="ECO:0000313" key="12">
    <source>
        <dbReference type="EMBL" id="RXH99085.1"/>
    </source>
</evidence>
<evidence type="ECO:0000256" key="6">
    <source>
        <dbReference type="ARBA" id="ARBA00023065"/>
    </source>
</evidence>
<keyword evidence="5 10" id="KW-1133">Transmembrane helix</keyword>
<comment type="subcellular location">
    <subcellularLocation>
        <location evidence="1">Membrane</location>
        <topology evidence="1">Multi-pass membrane protein</topology>
    </subcellularLocation>
</comment>
<evidence type="ECO:0000256" key="3">
    <source>
        <dbReference type="ARBA" id="ARBA00022448"/>
    </source>
</evidence>
<comment type="caution">
    <text evidence="12">The sequence shown here is derived from an EMBL/GenBank/DDBJ whole genome shotgun (WGS) entry which is preliminary data.</text>
</comment>
<dbReference type="PROSITE" id="PS50042">
    <property type="entry name" value="CNMP_BINDING_3"/>
    <property type="match status" value="1"/>
</dbReference>
<evidence type="ECO:0000259" key="11">
    <source>
        <dbReference type="PROSITE" id="PS50042"/>
    </source>
</evidence>
<feature type="transmembrane region" description="Helical" evidence="10">
    <location>
        <begin position="366"/>
        <end position="384"/>
    </location>
</feature>
<keyword evidence="7 10" id="KW-0472">Membrane</keyword>
<dbReference type="SUPFAM" id="SSF51206">
    <property type="entry name" value="cAMP-binding domain-like"/>
    <property type="match status" value="1"/>
</dbReference>
<evidence type="ECO:0000256" key="10">
    <source>
        <dbReference type="SAM" id="Phobius"/>
    </source>
</evidence>
<keyword evidence="13" id="KW-1185">Reference proteome</keyword>
<name>A0A498JV87_MALDO</name>
<keyword evidence="4 10" id="KW-0812">Transmembrane</keyword>
<feature type="transmembrane region" description="Helical" evidence="10">
    <location>
        <begin position="244"/>
        <end position="263"/>
    </location>
</feature>
<dbReference type="CDD" id="cd00038">
    <property type="entry name" value="CAP_ED"/>
    <property type="match status" value="1"/>
</dbReference>
<feature type="transmembrane region" description="Helical" evidence="10">
    <location>
        <begin position="128"/>
        <end position="148"/>
    </location>
</feature>
<accession>A0A498JV87</accession>
<comment type="similarity">
    <text evidence="2">Belongs to the cyclic nucleotide-gated cation channel (TC 1.A.1.5) family.</text>
</comment>
<dbReference type="InterPro" id="IPR014710">
    <property type="entry name" value="RmlC-like_jellyroll"/>
</dbReference>
<evidence type="ECO:0000256" key="7">
    <source>
        <dbReference type="ARBA" id="ARBA00023136"/>
    </source>
</evidence>
<gene>
    <name evidence="12" type="ORF">DVH24_011410</name>
</gene>
<dbReference type="Proteomes" id="UP000290289">
    <property type="component" value="Chromosome 5"/>
</dbReference>
<evidence type="ECO:0000256" key="2">
    <source>
        <dbReference type="ARBA" id="ARBA00010486"/>
    </source>
</evidence>
<sequence length="608" mass="70164">MQATIQGIAAIKPPNVSVGASKLKVCRGEVKREEMEKWVGGFSGTKQQYEHETNEGYYGAHKELPINPKFLDVRGLTFLVTWKKIFVISCAFGVSVDPLFFYIPFVNKNMKCFELDKKLKTIALVSRLLTDFMYVIDIILQIWIVILAKRRILVSNPLAMLGKWAWKSYIIMDILAILPAPQVLTFILFPKTRGSSSLLAKEFMTTFALLQYVPRVFRIYVACKEFNKTPTTETRIWIFFKGGFSLFLYILTSHVLGAFWYFLAMQRESTCWQLACQSDQNGCKRSTFYCNDRLFQNLTTLNDLCPINPSDAKVFDFGIFLDALQSGVVESTDFPRKILHCFWWGLRNLSSLGSNLETSNYAMENLFAVFISLFALVLFIFYLSGTLQQIWTHRVTKSSAKRKVLRQMELKKLEIHRWLSENGIGIPKHLKKVPMFQTLDEKVLKEISQSLQPVMFTEDTYIVKEGKPLDKMLFVTQGIVWSYGSSNNNGSTRCLKKGDFYGEELLNWVSEVSYLTTLPISTRFVKSHTYVEAFVLRAYDLKTIVSKNWLHFFKFTPPSQKQHLAASSLQESWRRHLEKKARAVHLAQLREMGNKKITDEVPRLGQFK</sequence>
<dbReference type="GO" id="GO:0016020">
    <property type="term" value="C:membrane"/>
    <property type="evidence" value="ECO:0007669"/>
    <property type="project" value="UniProtKB-SubCell"/>
</dbReference>
<evidence type="ECO:0000256" key="1">
    <source>
        <dbReference type="ARBA" id="ARBA00004141"/>
    </source>
</evidence>
<keyword evidence="9" id="KW-0407">Ion channel</keyword>
<reference evidence="12 13" key="1">
    <citation type="submission" date="2018-10" db="EMBL/GenBank/DDBJ databases">
        <title>A high-quality apple genome assembly.</title>
        <authorList>
            <person name="Hu J."/>
        </authorList>
    </citation>
    <scope>NUCLEOTIDE SEQUENCE [LARGE SCALE GENOMIC DNA]</scope>
    <source>
        <strain evidence="13">cv. HFTH1</strain>
        <tissue evidence="12">Young leaf</tissue>
    </source>
</reference>
<dbReference type="PANTHER" id="PTHR45651">
    <property type="entry name" value="CYCLIC NUCLEOTIDE-GATED ION CHANNEL 15-RELATED-RELATED"/>
    <property type="match status" value="1"/>
</dbReference>
<evidence type="ECO:0000256" key="5">
    <source>
        <dbReference type="ARBA" id="ARBA00022989"/>
    </source>
</evidence>